<gene>
    <name evidence="5" type="ORF">NCGR_LOCUS6831</name>
</gene>
<evidence type="ECO:0000259" key="4">
    <source>
        <dbReference type="PROSITE" id="PS50158"/>
    </source>
</evidence>
<dbReference type="EMBL" id="CAJGYO010000002">
    <property type="protein sequence ID" value="CAD6210796.1"/>
    <property type="molecule type" value="Genomic_DNA"/>
</dbReference>
<evidence type="ECO:0000256" key="1">
    <source>
        <dbReference type="PROSITE-ProRule" id="PRU00047"/>
    </source>
</evidence>
<feature type="domain" description="CCHC-type" evidence="4">
    <location>
        <begin position="330"/>
        <end position="346"/>
    </location>
</feature>
<dbReference type="AlphaFoldDB" id="A0A811MU72"/>
<dbReference type="SMART" id="SM00343">
    <property type="entry name" value="ZnF_C2HC"/>
    <property type="match status" value="2"/>
</dbReference>
<feature type="region of interest" description="Disordered" evidence="3">
    <location>
        <begin position="14"/>
        <end position="50"/>
    </location>
</feature>
<dbReference type="SUPFAM" id="SSF57756">
    <property type="entry name" value="Retrovirus zinc finger-like domains"/>
    <property type="match status" value="1"/>
</dbReference>
<dbReference type="GO" id="GO:0003676">
    <property type="term" value="F:nucleic acid binding"/>
    <property type="evidence" value="ECO:0007669"/>
    <property type="project" value="InterPro"/>
</dbReference>
<evidence type="ECO:0000313" key="5">
    <source>
        <dbReference type="EMBL" id="CAD6210796.1"/>
    </source>
</evidence>
<evidence type="ECO:0000256" key="2">
    <source>
        <dbReference type="SAM" id="Coils"/>
    </source>
</evidence>
<dbReference type="Gene3D" id="4.10.60.10">
    <property type="entry name" value="Zinc finger, CCHC-type"/>
    <property type="match status" value="1"/>
</dbReference>
<feature type="compositionally biased region" description="Basic and acidic residues" evidence="3">
    <location>
        <begin position="18"/>
        <end position="50"/>
    </location>
</feature>
<reference evidence="5" key="1">
    <citation type="submission" date="2020-10" db="EMBL/GenBank/DDBJ databases">
        <authorList>
            <person name="Han B."/>
            <person name="Lu T."/>
            <person name="Zhao Q."/>
            <person name="Huang X."/>
            <person name="Zhao Y."/>
        </authorList>
    </citation>
    <scope>NUCLEOTIDE SEQUENCE</scope>
</reference>
<dbReference type="OrthoDB" id="420169at2759"/>
<keyword evidence="1" id="KW-0863">Zinc-finger</keyword>
<keyword evidence="1" id="KW-0862">Zinc</keyword>
<dbReference type="Proteomes" id="UP000604825">
    <property type="component" value="Unassembled WGS sequence"/>
</dbReference>
<organism evidence="5 6">
    <name type="scientific">Miscanthus lutarioriparius</name>
    <dbReference type="NCBI Taxonomy" id="422564"/>
    <lineage>
        <taxon>Eukaryota</taxon>
        <taxon>Viridiplantae</taxon>
        <taxon>Streptophyta</taxon>
        <taxon>Embryophyta</taxon>
        <taxon>Tracheophyta</taxon>
        <taxon>Spermatophyta</taxon>
        <taxon>Magnoliopsida</taxon>
        <taxon>Liliopsida</taxon>
        <taxon>Poales</taxon>
        <taxon>Poaceae</taxon>
        <taxon>PACMAD clade</taxon>
        <taxon>Panicoideae</taxon>
        <taxon>Andropogonodae</taxon>
        <taxon>Andropogoneae</taxon>
        <taxon>Saccharinae</taxon>
        <taxon>Miscanthus</taxon>
    </lineage>
</organism>
<dbReference type="GO" id="GO:0008270">
    <property type="term" value="F:zinc ion binding"/>
    <property type="evidence" value="ECO:0007669"/>
    <property type="project" value="UniProtKB-KW"/>
</dbReference>
<feature type="compositionally biased region" description="Polar residues" evidence="3">
    <location>
        <begin position="136"/>
        <end position="150"/>
    </location>
</feature>
<name>A0A811MU72_9POAL</name>
<keyword evidence="1" id="KW-0479">Metal-binding</keyword>
<sequence length="497" mass="55465">MADREILVVKKMRVGVDSPDRSQEQRLRRRWRSEAMAEEKRTGGRRARQDGRPCRLWWRGRQAHSDLLASSVGGGCDGRSGSRAGGRRRWSPRRQSTPGSTSPAHGVGGDPPVRRPLAPAPAAPEQQRCLMERRFLSSSVPTERYPSSGTHSRDAMEQKSRISGKEDVYERLLMKIDKVSEGLDEHHRLLKQLEVQMKENKGRWTTGHAKEGQQQRAADCIGGIQIDDTNHTPAAKNSGIPEKHFCSFPLQEPRTVTKTPKERRPFYISRIDDRGRWQEIKGKLSEHSKQPPIEIDRWERRRKFLKHVKGRCLNCLATDHRVLDCRRSTRCWRCLEPGHESRQCPSLRSCSALPVASTKAPRGSPSWTVRAKASPCLSKQSLQKTYLQALMEGEDLSVVSSQEEYDVCKSRPHLAPRSSIVMAISTGTIGSNNLPTFKLMITRTVGGAGGSAIMAWLSGADPRIAGEWGRTATAPVAGLPATIRGAHLHAAAGKWML</sequence>
<evidence type="ECO:0000313" key="6">
    <source>
        <dbReference type="Proteomes" id="UP000604825"/>
    </source>
</evidence>
<feature type="region of interest" description="Disordered" evidence="3">
    <location>
        <begin position="68"/>
        <end position="162"/>
    </location>
</feature>
<evidence type="ECO:0000256" key="3">
    <source>
        <dbReference type="SAM" id="MobiDB-lite"/>
    </source>
</evidence>
<keyword evidence="2" id="KW-0175">Coiled coil</keyword>
<comment type="caution">
    <text evidence="5">The sequence shown here is derived from an EMBL/GenBank/DDBJ whole genome shotgun (WGS) entry which is preliminary data.</text>
</comment>
<keyword evidence="6" id="KW-1185">Reference proteome</keyword>
<accession>A0A811MU72</accession>
<dbReference type="PROSITE" id="PS50158">
    <property type="entry name" value="ZF_CCHC"/>
    <property type="match status" value="1"/>
</dbReference>
<feature type="compositionally biased region" description="Basic and acidic residues" evidence="3">
    <location>
        <begin position="151"/>
        <end position="162"/>
    </location>
</feature>
<protein>
    <recommendedName>
        <fullName evidence="4">CCHC-type domain-containing protein</fullName>
    </recommendedName>
</protein>
<dbReference type="InterPro" id="IPR036875">
    <property type="entry name" value="Znf_CCHC_sf"/>
</dbReference>
<feature type="coiled-coil region" evidence="2">
    <location>
        <begin position="176"/>
        <end position="203"/>
    </location>
</feature>
<dbReference type="InterPro" id="IPR001878">
    <property type="entry name" value="Znf_CCHC"/>
</dbReference>
<proteinExistence type="predicted"/>